<dbReference type="Proteomes" id="UP000269396">
    <property type="component" value="Unassembled WGS sequence"/>
</dbReference>
<sequence length="153" mass="17567">MQPDIEGFSPNYEVNEVLLDSLDTWSQLGRYLILEDFDTLMVDWKNLRTELSKNSFEQELADAVITCAPVQHVKEANRYDRNSETSLLDLILTHNGDDVTNLDYMLPLGKSDHAVLIFDFHIGFINEHVSAQPRSNVWKANIQDMIHSTDEVD</sequence>
<keyword evidence="2" id="KW-1185">Reference proteome</keyword>
<organism evidence="1 2">
    <name type="scientific">Schistosoma mattheei</name>
    <dbReference type="NCBI Taxonomy" id="31246"/>
    <lineage>
        <taxon>Eukaryota</taxon>
        <taxon>Metazoa</taxon>
        <taxon>Spiralia</taxon>
        <taxon>Lophotrochozoa</taxon>
        <taxon>Platyhelminthes</taxon>
        <taxon>Trematoda</taxon>
        <taxon>Digenea</taxon>
        <taxon>Strigeidida</taxon>
        <taxon>Schistosomatoidea</taxon>
        <taxon>Schistosomatidae</taxon>
        <taxon>Schistosoma</taxon>
    </lineage>
</organism>
<gene>
    <name evidence="1" type="ORF">SMTD_LOCUS1632</name>
</gene>
<name>A0A183NHP6_9TREM</name>
<accession>A0A183NHP6</accession>
<reference evidence="1 2" key="1">
    <citation type="submission" date="2018-11" db="EMBL/GenBank/DDBJ databases">
        <authorList>
            <consortium name="Pathogen Informatics"/>
        </authorList>
    </citation>
    <scope>NUCLEOTIDE SEQUENCE [LARGE SCALE GENOMIC DNA]</scope>
    <source>
        <strain>Denwood</strain>
        <strain evidence="2">Zambia</strain>
    </source>
</reference>
<dbReference type="AlphaFoldDB" id="A0A183NHP6"/>
<protein>
    <submittedName>
        <fullName evidence="1">Uncharacterized protein</fullName>
    </submittedName>
</protein>
<dbReference type="EMBL" id="UZAL01001873">
    <property type="protein sequence ID" value="VDO79959.1"/>
    <property type="molecule type" value="Genomic_DNA"/>
</dbReference>
<evidence type="ECO:0000313" key="2">
    <source>
        <dbReference type="Proteomes" id="UP000269396"/>
    </source>
</evidence>
<proteinExistence type="predicted"/>
<evidence type="ECO:0000313" key="1">
    <source>
        <dbReference type="EMBL" id="VDO79959.1"/>
    </source>
</evidence>